<evidence type="ECO:0000313" key="2">
    <source>
        <dbReference type="Proteomes" id="UP001055102"/>
    </source>
</evidence>
<evidence type="ECO:0008006" key="3">
    <source>
        <dbReference type="Google" id="ProtNLM"/>
    </source>
</evidence>
<dbReference type="EMBL" id="BPQR01000042">
    <property type="protein sequence ID" value="GJE07198.1"/>
    <property type="molecule type" value="Genomic_DNA"/>
</dbReference>
<dbReference type="InterPro" id="IPR042184">
    <property type="entry name" value="YqeY/Aim41_N"/>
</dbReference>
<protein>
    <recommendedName>
        <fullName evidence="3">Glutamyl-tRNA amidotransferase</fullName>
    </recommendedName>
</protein>
<accession>A0ABQ4SXJ3</accession>
<dbReference type="SUPFAM" id="SSF89095">
    <property type="entry name" value="GatB/YqeY motif"/>
    <property type="match status" value="1"/>
</dbReference>
<organism evidence="1 2">
    <name type="scientific">Methylobacterium jeotgali</name>
    <dbReference type="NCBI Taxonomy" id="381630"/>
    <lineage>
        <taxon>Bacteria</taxon>
        <taxon>Pseudomonadati</taxon>
        <taxon>Pseudomonadota</taxon>
        <taxon>Alphaproteobacteria</taxon>
        <taxon>Hyphomicrobiales</taxon>
        <taxon>Methylobacteriaceae</taxon>
        <taxon>Methylobacterium</taxon>
    </lineage>
</organism>
<proteinExistence type="predicted"/>
<dbReference type="Gene3D" id="1.10.10.410">
    <property type="match status" value="1"/>
</dbReference>
<dbReference type="Pfam" id="PF09424">
    <property type="entry name" value="YqeY"/>
    <property type="match status" value="1"/>
</dbReference>
<dbReference type="Gene3D" id="1.10.1510.10">
    <property type="entry name" value="Uncharacterised protein YqeY/AIM41 PF09424, N-terminal domain"/>
    <property type="match status" value="1"/>
</dbReference>
<name>A0ABQ4SXJ3_9HYPH</name>
<dbReference type="InterPro" id="IPR023168">
    <property type="entry name" value="GatB_Yqey_C_2"/>
</dbReference>
<dbReference type="InterPro" id="IPR019004">
    <property type="entry name" value="YqeY/Aim41"/>
</dbReference>
<dbReference type="Proteomes" id="UP001055102">
    <property type="component" value="Unassembled WGS sequence"/>
</dbReference>
<dbReference type="RefSeq" id="WP_238276258.1">
    <property type="nucleotide sequence ID" value="NZ_BPQR01000042.1"/>
</dbReference>
<dbReference type="PANTHER" id="PTHR28055:SF1">
    <property type="entry name" value="ALTERED INHERITANCE OF MITOCHONDRIA PROTEIN 41, MITOCHONDRIAL"/>
    <property type="match status" value="1"/>
</dbReference>
<dbReference type="InterPro" id="IPR003789">
    <property type="entry name" value="Asn/Gln_tRNA_amidoTrase-B-like"/>
</dbReference>
<gene>
    <name evidence="1" type="primary">yqeY</name>
    <name evidence="1" type="ORF">AOPFMNJM_2523</name>
</gene>
<keyword evidence="2" id="KW-1185">Reference proteome</keyword>
<sequence>MSLRERLTAEMKDAMKAGDKPRLGTVRMVQAALKERDIEARGNGKDPVGEDEILSLLQKMIKQRNESAAVYDQGGRPELAESERVEAAIIAAFLPQQMDEAETRAAVEAAIAETGAAGPKDMGKVIGALKGKYAGRMDFGKVSGLVKDALAARAG</sequence>
<comment type="caution">
    <text evidence="1">The sequence shown here is derived from an EMBL/GenBank/DDBJ whole genome shotgun (WGS) entry which is preliminary data.</text>
</comment>
<reference evidence="1" key="1">
    <citation type="journal article" date="2021" name="Front. Microbiol.">
        <title>Comprehensive Comparative Genomics and Phenotyping of Methylobacterium Species.</title>
        <authorList>
            <person name="Alessa O."/>
            <person name="Ogura Y."/>
            <person name="Fujitani Y."/>
            <person name="Takami H."/>
            <person name="Hayashi T."/>
            <person name="Sahin N."/>
            <person name="Tani A."/>
        </authorList>
    </citation>
    <scope>NUCLEOTIDE SEQUENCE</scope>
    <source>
        <strain evidence="1">LMG 23639</strain>
    </source>
</reference>
<reference evidence="1" key="2">
    <citation type="submission" date="2021-08" db="EMBL/GenBank/DDBJ databases">
        <authorList>
            <person name="Tani A."/>
            <person name="Ola A."/>
            <person name="Ogura Y."/>
            <person name="Katsura K."/>
            <person name="Hayashi T."/>
        </authorList>
    </citation>
    <scope>NUCLEOTIDE SEQUENCE</scope>
    <source>
        <strain evidence="1">LMG 23639</strain>
    </source>
</reference>
<dbReference type="PANTHER" id="PTHR28055">
    <property type="entry name" value="ALTERED INHERITANCE OF MITOCHONDRIA PROTEIN 41, MITOCHONDRIAL"/>
    <property type="match status" value="1"/>
</dbReference>
<evidence type="ECO:0000313" key="1">
    <source>
        <dbReference type="EMBL" id="GJE07198.1"/>
    </source>
</evidence>